<feature type="domain" description="Interferon-related developmental regulator N-terminal" evidence="4">
    <location>
        <begin position="30"/>
        <end position="328"/>
    </location>
</feature>
<feature type="region of interest" description="Disordered" evidence="2">
    <location>
        <begin position="1"/>
        <end position="29"/>
    </location>
</feature>
<evidence type="ECO:0000313" key="6">
    <source>
        <dbReference type="Proteomes" id="UP000663852"/>
    </source>
</evidence>
<evidence type="ECO:0008006" key="7">
    <source>
        <dbReference type="Google" id="ProtNLM"/>
    </source>
</evidence>
<dbReference type="OrthoDB" id="18978at2759"/>
<dbReference type="Proteomes" id="UP000663852">
    <property type="component" value="Unassembled WGS sequence"/>
</dbReference>
<proteinExistence type="inferred from homology"/>
<dbReference type="InterPro" id="IPR006921">
    <property type="entry name" value="Interferon-rel_develop_reg_C"/>
</dbReference>
<dbReference type="InterPro" id="IPR039777">
    <property type="entry name" value="IFRD"/>
</dbReference>
<dbReference type="Gene3D" id="1.25.10.10">
    <property type="entry name" value="Leucine-rich Repeat Variant"/>
    <property type="match status" value="1"/>
</dbReference>
<evidence type="ECO:0000256" key="1">
    <source>
        <dbReference type="ARBA" id="ARBA00008828"/>
    </source>
</evidence>
<dbReference type="PANTHER" id="PTHR12354:SF1">
    <property type="entry name" value="INTERFERON-RELATED DEVELOPMENTAL REGULATOR 1"/>
    <property type="match status" value="1"/>
</dbReference>
<name>A0A814KQ71_ADIRI</name>
<dbReference type="Pfam" id="PF04836">
    <property type="entry name" value="IFRD_C"/>
    <property type="match status" value="1"/>
</dbReference>
<sequence>MPKYTKKSRPPRNKTTKSGADDSASIDDGVSTCSNMSDVTSIYEDSEVGFPLGNDVILTSDSLDEKLDTSIEGLRNKDLRTRENYLRTLQTLLSQKYVSELVSNRIESLTEQLIACLRKGNESEGKLAATVSSLVFIQLGEVDDELFLKFRDAILPTVRDESKLSSLRKHYTQALGIICFISSEEISSTVELMKILETIFSPSYLSEDGASPIINHDLQELHTAALTSWCLLASTLPDNLAHELIRIYLPEKIPGLLETNDSDLRNQAGETIAVLYEIARDIHSIFAEPSESLLITLEKKANESAKYRGKKEKRLQRATFREIYNSFEEGTSPDFDIKFGRETLEITSWTSRFYYNMFSSILATGMNVHLKENGFLRSVFNLDEPEIENLEQSKVNKLDRHNANKAAFKTRTQALNKTRANKVRRNHYED</sequence>
<dbReference type="Pfam" id="PF05004">
    <property type="entry name" value="IFRD"/>
    <property type="match status" value="1"/>
</dbReference>
<gene>
    <name evidence="5" type="ORF">EDS130_LOCUS17608</name>
</gene>
<dbReference type="InterPro" id="IPR016024">
    <property type="entry name" value="ARM-type_fold"/>
</dbReference>
<protein>
    <recommendedName>
        <fullName evidence="7">Interferon-related developmental regulator 1</fullName>
    </recommendedName>
</protein>
<reference evidence="5" key="1">
    <citation type="submission" date="2021-02" db="EMBL/GenBank/DDBJ databases">
        <authorList>
            <person name="Nowell W R."/>
        </authorList>
    </citation>
    <scope>NUCLEOTIDE SEQUENCE</scope>
</reference>
<evidence type="ECO:0000259" key="4">
    <source>
        <dbReference type="Pfam" id="PF05004"/>
    </source>
</evidence>
<dbReference type="AlphaFoldDB" id="A0A814KQ71"/>
<accession>A0A814KQ71</accession>
<organism evidence="5 6">
    <name type="scientific">Adineta ricciae</name>
    <name type="common">Rotifer</name>
    <dbReference type="NCBI Taxonomy" id="249248"/>
    <lineage>
        <taxon>Eukaryota</taxon>
        <taxon>Metazoa</taxon>
        <taxon>Spiralia</taxon>
        <taxon>Gnathifera</taxon>
        <taxon>Rotifera</taxon>
        <taxon>Eurotatoria</taxon>
        <taxon>Bdelloidea</taxon>
        <taxon>Adinetida</taxon>
        <taxon>Adinetidae</taxon>
        <taxon>Adineta</taxon>
    </lineage>
</organism>
<dbReference type="InterPro" id="IPR011989">
    <property type="entry name" value="ARM-like"/>
</dbReference>
<comment type="caution">
    <text evidence="5">The sequence shown here is derived from an EMBL/GenBank/DDBJ whole genome shotgun (WGS) entry which is preliminary data.</text>
</comment>
<dbReference type="EMBL" id="CAJNOJ010000079">
    <property type="protein sequence ID" value="CAF1054597.1"/>
    <property type="molecule type" value="Genomic_DNA"/>
</dbReference>
<dbReference type="InterPro" id="IPR007701">
    <property type="entry name" value="Interferon-rel_develop_reg_N"/>
</dbReference>
<dbReference type="SUPFAM" id="SSF48371">
    <property type="entry name" value="ARM repeat"/>
    <property type="match status" value="1"/>
</dbReference>
<evidence type="ECO:0000313" key="5">
    <source>
        <dbReference type="EMBL" id="CAF1054597.1"/>
    </source>
</evidence>
<evidence type="ECO:0000259" key="3">
    <source>
        <dbReference type="Pfam" id="PF04836"/>
    </source>
</evidence>
<comment type="similarity">
    <text evidence="1">Belongs to the IFRD family.</text>
</comment>
<evidence type="ECO:0000256" key="2">
    <source>
        <dbReference type="SAM" id="MobiDB-lite"/>
    </source>
</evidence>
<dbReference type="PANTHER" id="PTHR12354">
    <property type="entry name" value="INTERFERON-RELATED DEVELOPMENTAL REGULATOR"/>
    <property type="match status" value="1"/>
</dbReference>
<feature type="domain" description="Interferon-related developmental regulator C-terminal" evidence="3">
    <location>
        <begin position="373"/>
        <end position="419"/>
    </location>
</feature>
<feature type="compositionally biased region" description="Basic residues" evidence="2">
    <location>
        <begin position="1"/>
        <end position="15"/>
    </location>
</feature>